<gene>
    <name evidence="6" type="ORF">Vbra_10699</name>
</gene>
<dbReference type="EMBL" id="CDMY01001040">
    <property type="protein sequence ID" value="CEM39478.1"/>
    <property type="molecule type" value="Genomic_DNA"/>
</dbReference>
<dbReference type="PANTHER" id="PTHR17598:SF13">
    <property type="entry name" value="DNA POLYMERASE DELTA SUBUNIT 3"/>
    <property type="match status" value="1"/>
</dbReference>
<feature type="compositionally biased region" description="Low complexity" evidence="5">
    <location>
        <begin position="245"/>
        <end position="263"/>
    </location>
</feature>
<dbReference type="Proteomes" id="UP000041254">
    <property type="component" value="Unassembled WGS sequence"/>
</dbReference>
<feature type="compositionally biased region" description="Polar residues" evidence="5">
    <location>
        <begin position="406"/>
        <end position="418"/>
    </location>
</feature>
<evidence type="ECO:0000256" key="3">
    <source>
        <dbReference type="ARBA" id="ARBA00022705"/>
    </source>
</evidence>
<sequence>MGDLKRLFRLLDSSILDEAKPVSYTLLCQRADLDLSSDGAKRLLFAYLEHKQGTDDATKVAGDYVVSGRLKGAPNRSKVMMATQDTLEELKGLFDESREIGVFVHTVRPAAIEPKDAAAIVHHDLVEEAKRNLANAAKDGTFATAGYADFPMLANTIRQTPGAAPKPSPEEKDDGSPKDAAAAAAASGGAGGAGAGTSKAGSKAQPKGKGGKGASKPVQKKGAIHSYFTSQSAANKKDKDKAQPSSAAAAAAAAAAASSSSNSRGGGGGGGGTGSGTGDRDQRMDEDDDMDGDVVMANGDSNGGMVDDDAARQLFGDDRMDIDGEADNDPPQKVYTQRQKVQSTKTFKEGNYLVTEDVTEFKEVPVAKPKPKPSAASSRSGLSKPTAAQPKKGGRGKGGNNKDKAANQSSITNFFQRK</sequence>
<evidence type="ECO:0000256" key="1">
    <source>
        <dbReference type="ARBA" id="ARBA00004123"/>
    </source>
</evidence>
<reference evidence="6 7" key="1">
    <citation type="submission" date="2014-11" db="EMBL/GenBank/DDBJ databases">
        <authorList>
            <person name="Zhu J."/>
            <person name="Qi W."/>
            <person name="Song R."/>
        </authorList>
    </citation>
    <scope>NUCLEOTIDE SEQUENCE [LARGE SCALE GENOMIC DNA]</scope>
</reference>
<dbReference type="GO" id="GO:1904161">
    <property type="term" value="P:DNA synthesis involved in UV-damage excision repair"/>
    <property type="evidence" value="ECO:0007669"/>
    <property type="project" value="TreeGrafter"/>
</dbReference>
<feature type="compositionally biased region" description="Low complexity" evidence="5">
    <location>
        <begin position="178"/>
        <end position="187"/>
    </location>
</feature>
<feature type="compositionally biased region" description="Basic and acidic residues" evidence="5">
    <location>
        <begin position="168"/>
        <end position="177"/>
    </location>
</feature>
<protein>
    <recommendedName>
        <fullName evidence="2">DNA polymerase delta subunit 3</fullName>
    </recommendedName>
</protein>
<feature type="compositionally biased region" description="Basic and acidic residues" evidence="5">
    <location>
        <begin position="309"/>
        <end position="322"/>
    </location>
</feature>
<keyword evidence="3" id="KW-0235">DNA replication</keyword>
<evidence type="ECO:0000313" key="6">
    <source>
        <dbReference type="EMBL" id="CEM39478.1"/>
    </source>
</evidence>
<organism evidence="6 7">
    <name type="scientific">Vitrella brassicaformis (strain CCMP3155)</name>
    <dbReference type="NCBI Taxonomy" id="1169540"/>
    <lineage>
        <taxon>Eukaryota</taxon>
        <taxon>Sar</taxon>
        <taxon>Alveolata</taxon>
        <taxon>Colpodellida</taxon>
        <taxon>Vitrellaceae</taxon>
        <taxon>Vitrella</taxon>
    </lineage>
</organism>
<feature type="compositionally biased region" description="Low complexity" evidence="5">
    <location>
        <begin position="196"/>
        <end position="207"/>
    </location>
</feature>
<feature type="compositionally biased region" description="Gly residues" evidence="5">
    <location>
        <begin position="264"/>
        <end position="277"/>
    </location>
</feature>
<dbReference type="GO" id="GO:0043625">
    <property type="term" value="C:delta DNA polymerase complex"/>
    <property type="evidence" value="ECO:0007669"/>
    <property type="project" value="InterPro"/>
</dbReference>
<proteinExistence type="predicted"/>
<keyword evidence="4" id="KW-0539">Nucleus</keyword>
<comment type="subcellular location">
    <subcellularLocation>
        <location evidence="1">Nucleus</location>
    </subcellularLocation>
</comment>
<dbReference type="GO" id="GO:0003887">
    <property type="term" value="F:DNA-directed DNA polymerase activity"/>
    <property type="evidence" value="ECO:0007669"/>
    <property type="project" value="TreeGrafter"/>
</dbReference>
<dbReference type="VEuPathDB" id="CryptoDB:Vbra_10699"/>
<feature type="region of interest" description="Disordered" evidence="5">
    <location>
        <begin position="360"/>
        <end position="418"/>
    </location>
</feature>
<accession>A0A0G4H6T0</accession>
<dbReference type="AlphaFoldDB" id="A0A0G4H6T0"/>
<dbReference type="PANTHER" id="PTHR17598">
    <property type="entry name" value="DNA POLYMERASE DELTA SUBUNIT 3"/>
    <property type="match status" value="1"/>
</dbReference>
<feature type="region of interest" description="Disordered" evidence="5">
    <location>
        <begin position="158"/>
        <end position="342"/>
    </location>
</feature>
<dbReference type="STRING" id="1169540.A0A0G4H6T0"/>
<dbReference type="InterPro" id="IPR019038">
    <property type="entry name" value="POLD3"/>
</dbReference>
<dbReference type="InterPro" id="IPR041913">
    <property type="entry name" value="POLD3_sf"/>
</dbReference>
<evidence type="ECO:0000256" key="4">
    <source>
        <dbReference type="ARBA" id="ARBA00023242"/>
    </source>
</evidence>
<keyword evidence="7" id="KW-1185">Reference proteome</keyword>
<dbReference type="GO" id="GO:0006297">
    <property type="term" value="P:nucleotide-excision repair, DNA gap filling"/>
    <property type="evidence" value="ECO:0007669"/>
    <property type="project" value="TreeGrafter"/>
</dbReference>
<name>A0A0G4H6T0_VITBC</name>
<evidence type="ECO:0000256" key="2">
    <source>
        <dbReference type="ARBA" id="ARBA00017589"/>
    </source>
</evidence>
<dbReference type="GO" id="GO:0006271">
    <property type="term" value="P:DNA strand elongation involved in DNA replication"/>
    <property type="evidence" value="ECO:0007669"/>
    <property type="project" value="TreeGrafter"/>
</dbReference>
<evidence type="ECO:0000256" key="5">
    <source>
        <dbReference type="SAM" id="MobiDB-lite"/>
    </source>
</evidence>
<evidence type="ECO:0000313" key="7">
    <source>
        <dbReference type="Proteomes" id="UP000041254"/>
    </source>
</evidence>
<dbReference type="InParanoid" id="A0A0G4H6T0"/>
<dbReference type="Gene3D" id="3.90.1030.20">
    <property type="entry name" value="DNA polymerase delta, p66 (Cdc27) subunit, wHTH domain"/>
    <property type="match status" value="1"/>
</dbReference>